<evidence type="ECO:0000313" key="10">
    <source>
        <dbReference type="EMBL" id="CBN78161.1"/>
    </source>
</evidence>
<dbReference type="EC" id="3.4.19.12" evidence="3"/>
<feature type="compositionally biased region" description="Low complexity" evidence="8">
    <location>
        <begin position="713"/>
        <end position="742"/>
    </location>
</feature>
<dbReference type="Gene3D" id="3.90.70.80">
    <property type="match status" value="1"/>
</dbReference>
<dbReference type="AlphaFoldDB" id="D8LCC5"/>
<feature type="coiled-coil region" evidence="7">
    <location>
        <begin position="616"/>
        <end position="650"/>
    </location>
</feature>
<feature type="compositionally biased region" description="Low complexity" evidence="8">
    <location>
        <begin position="507"/>
        <end position="519"/>
    </location>
</feature>
<keyword evidence="4" id="KW-0645">Protease</keyword>
<protein>
    <recommendedName>
        <fullName evidence="3">ubiquitinyl hydrolase 1</fullName>
        <ecNumber evidence="3">3.4.19.12</ecNumber>
    </recommendedName>
</protein>
<dbReference type="eggNOG" id="KOG2605">
    <property type="taxonomic scope" value="Eukaryota"/>
</dbReference>
<dbReference type="CDD" id="cd22752">
    <property type="entry name" value="OTU_OTUD5-like"/>
    <property type="match status" value="1"/>
</dbReference>
<proteinExistence type="inferred from homology"/>
<keyword evidence="5" id="KW-0833">Ubl conjugation pathway</keyword>
<feature type="region of interest" description="Disordered" evidence="8">
    <location>
        <begin position="1"/>
        <end position="147"/>
    </location>
</feature>
<evidence type="ECO:0000256" key="1">
    <source>
        <dbReference type="ARBA" id="ARBA00000707"/>
    </source>
</evidence>
<dbReference type="InterPro" id="IPR038765">
    <property type="entry name" value="Papain-like_cys_pep_sf"/>
</dbReference>
<sequence length="801" mass="84121">MVAPPSQERTPLRAAENSTGSSSGQAQRSNPPRDGPRWGGDGENVRPAGWTDNPAAAGAAAAQARAGGSVLGVLSARSTTQQGGGGPEVDSYSLLRPAGGTPLSDRRQEAAAGVMNPGQTRGLEHQQRYAGGEARGGTAESKRAASSEAGDVELEMWKLGLQVGSNLDVKDTVDKWCEATVTAVDREAARVYVSYTYWAPKWDEWISIDSPFLAPAGTMTYQPGGPLRVGHRVEVLDEANQFLPARFGHKWLEADVVEAAEDGRARVHFKGYAKKFDVWVSPRGGRVRQYGPHRVAAKGGNRSSARQASLAPGQQHVRQIAQLSSRYEHYRRALGSRGLRVVPVEGDGNCLFRSVSHQVYGDDNHHRLVRARCMDYMESEAHFFEPYVEGDMAAFLRYLEVKRQNAVWGDDPEVQALCEIYDRPAEIWAYDPQLGAKTLRTFHEAAGSAGGRHGSPRPPMRLSYYGGGHYDSVAPLDSQPPLVGDAAGPAGASASAGSGGAGGVGESGAAAGAADAVSPAPEPGQLEEAALERSKIRAAEVGSGRWDLEEMKMRKDDENSPAGRAAMDHALAWSRNVFEAQFDDLDSALVASVDHMEQSNLSSLEAASRDSELVVLQEEMLRTAQAQSEEEQLRNALEASRNSAAAAAAEEDLVRQAMAESMGAGAAGAAGGGGASASGVCVDGGNARGDVGSPAATAAAAASHSAAAGDFATAKVAEQQPPKQQQQQQQQGRVAAAGAADVGQEDEELKKALLMSGMAAGGAWETLPAEAGGPAKGFGVDDLEEDDAQLRLAIEASLAGE</sequence>
<gene>
    <name evidence="10" type="ORF">Esi_0100_0083</name>
</gene>
<feature type="compositionally biased region" description="Gly residues" evidence="8">
    <location>
        <begin position="497"/>
        <end position="506"/>
    </location>
</feature>
<dbReference type="PANTHER" id="PTHR12419:SF4">
    <property type="entry name" value="OTU DOMAIN-CONTAINING PROTEIN 5"/>
    <property type="match status" value="1"/>
</dbReference>
<keyword evidence="7" id="KW-0175">Coiled coil</keyword>
<name>D8LCC5_ECTSI</name>
<keyword evidence="6" id="KW-0378">Hydrolase</keyword>
<evidence type="ECO:0000256" key="8">
    <source>
        <dbReference type="SAM" id="MobiDB-lite"/>
    </source>
</evidence>
<evidence type="ECO:0000313" key="11">
    <source>
        <dbReference type="Proteomes" id="UP000002630"/>
    </source>
</evidence>
<comment type="similarity">
    <text evidence="2">Belongs to the peptidase C85 family.</text>
</comment>
<dbReference type="PANTHER" id="PTHR12419">
    <property type="entry name" value="OTU DOMAIN CONTAINING PROTEIN"/>
    <property type="match status" value="1"/>
</dbReference>
<dbReference type="InterPro" id="IPR003903">
    <property type="entry name" value="UIM_dom"/>
</dbReference>
<dbReference type="EMBL" id="FN649760">
    <property type="protein sequence ID" value="CBN78161.1"/>
    <property type="molecule type" value="Genomic_DNA"/>
</dbReference>
<feature type="region of interest" description="Disordered" evidence="8">
    <location>
        <begin position="475"/>
        <end position="524"/>
    </location>
</feature>
<comment type="catalytic activity">
    <reaction evidence="1">
        <text>Thiol-dependent hydrolysis of ester, thioester, amide, peptide and isopeptide bonds formed by the C-terminal Gly of ubiquitin (a 76-residue protein attached to proteins as an intracellular targeting signal).</text>
        <dbReference type="EC" id="3.4.19.12"/>
    </reaction>
</comment>
<dbReference type="InterPro" id="IPR003323">
    <property type="entry name" value="OTU_dom"/>
</dbReference>
<dbReference type="GO" id="GO:0061578">
    <property type="term" value="F:K63-linked deubiquitinase activity"/>
    <property type="evidence" value="ECO:0007669"/>
    <property type="project" value="TreeGrafter"/>
</dbReference>
<feature type="compositionally biased region" description="Polar residues" evidence="8">
    <location>
        <begin position="16"/>
        <end position="30"/>
    </location>
</feature>
<dbReference type="GO" id="GO:0004843">
    <property type="term" value="F:cysteine-type deubiquitinase activity"/>
    <property type="evidence" value="ECO:0007669"/>
    <property type="project" value="UniProtKB-EC"/>
</dbReference>
<evidence type="ECO:0000256" key="6">
    <source>
        <dbReference type="ARBA" id="ARBA00022801"/>
    </source>
</evidence>
<dbReference type="Pfam" id="PF02338">
    <property type="entry name" value="OTU"/>
    <property type="match status" value="1"/>
</dbReference>
<dbReference type="GO" id="GO:0006508">
    <property type="term" value="P:proteolysis"/>
    <property type="evidence" value="ECO:0007669"/>
    <property type="project" value="UniProtKB-KW"/>
</dbReference>
<dbReference type="PROSITE" id="PS50330">
    <property type="entry name" value="UIM"/>
    <property type="match status" value="1"/>
</dbReference>
<evidence type="ECO:0000256" key="4">
    <source>
        <dbReference type="ARBA" id="ARBA00022670"/>
    </source>
</evidence>
<feature type="compositionally biased region" description="Low complexity" evidence="8">
    <location>
        <begin position="55"/>
        <end position="68"/>
    </location>
</feature>
<dbReference type="STRING" id="2880.D8LCC5"/>
<evidence type="ECO:0000256" key="7">
    <source>
        <dbReference type="SAM" id="Coils"/>
    </source>
</evidence>
<dbReference type="OrthoDB" id="415023at2759"/>
<dbReference type="InterPro" id="IPR050704">
    <property type="entry name" value="Peptidase_C85-like"/>
</dbReference>
<organism evidence="10 11">
    <name type="scientific">Ectocarpus siliculosus</name>
    <name type="common">Brown alga</name>
    <name type="synonym">Conferva siliculosa</name>
    <dbReference type="NCBI Taxonomy" id="2880"/>
    <lineage>
        <taxon>Eukaryota</taxon>
        <taxon>Sar</taxon>
        <taxon>Stramenopiles</taxon>
        <taxon>Ochrophyta</taxon>
        <taxon>PX clade</taxon>
        <taxon>Phaeophyceae</taxon>
        <taxon>Ectocarpales</taxon>
        <taxon>Ectocarpaceae</taxon>
        <taxon>Ectocarpus</taxon>
    </lineage>
</organism>
<dbReference type="SUPFAM" id="SSF54001">
    <property type="entry name" value="Cysteine proteinases"/>
    <property type="match status" value="1"/>
</dbReference>
<dbReference type="Gene3D" id="2.30.30.140">
    <property type="match status" value="2"/>
</dbReference>
<dbReference type="InParanoid" id="D8LCC5"/>
<feature type="domain" description="OTU" evidence="9">
    <location>
        <begin position="339"/>
        <end position="476"/>
    </location>
</feature>
<feature type="compositionally biased region" description="Low complexity" evidence="8">
    <location>
        <begin position="484"/>
        <end position="496"/>
    </location>
</feature>
<evidence type="ECO:0000256" key="2">
    <source>
        <dbReference type="ARBA" id="ARBA00010407"/>
    </source>
</evidence>
<dbReference type="GO" id="GO:0016579">
    <property type="term" value="P:protein deubiquitination"/>
    <property type="evidence" value="ECO:0007669"/>
    <property type="project" value="TreeGrafter"/>
</dbReference>
<accession>D8LCC5</accession>
<evidence type="ECO:0000259" key="9">
    <source>
        <dbReference type="PROSITE" id="PS50802"/>
    </source>
</evidence>
<feature type="region of interest" description="Disordered" evidence="8">
    <location>
        <begin position="713"/>
        <end position="745"/>
    </location>
</feature>
<evidence type="ECO:0000256" key="3">
    <source>
        <dbReference type="ARBA" id="ARBA00012759"/>
    </source>
</evidence>
<dbReference type="CDD" id="cd20104">
    <property type="entry name" value="MBT_PHF20L1-like"/>
    <property type="match status" value="1"/>
</dbReference>
<reference evidence="10 11" key="1">
    <citation type="journal article" date="2010" name="Nature">
        <title>The Ectocarpus genome and the independent evolution of multicellularity in brown algae.</title>
        <authorList>
            <person name="Cock J.M."/>
            <person name="Sterck L."/>
            <person name="Rouze P."/>
            <person name="Scornet D."/>
            <person name="Allen A.E."/>
            <person name="Amoutzias G."/>
            <person name="Anthouard V."/>
            <person name="Artiguenave F."/>
            <person name="Aury J.M."/>
            <person name="Badger J.H."/>
            <person name="Beszteri B."/>
            <person name="Billiau K."/>
            <person name="Bonnet E."/>
            <person name="Bothwell J.H."/>
            <person name="Bowler C."/>
            <person name="Boyen C."/>
            <person name="Brownlee C."/>
            <person name="Carrano C.J."/>
            <person name="Charrier B."/>
            <person name="Cho G.Y."/>
            <person name="Coelho S.M."/>
            <person name="Collen J."/>
            <person name="Corre E."/>
            <person name="Da Silva C."/>
            <person name="Delage L."/>
            <person name="Delaroque N."/>
            <person name="Dittami S.M."/>
            <person name="Doulbeau S."/>
            <person name="Elias M."/>
            <person name="Farnham G."/>
            <person name="Gachon C.M."/>
            <person name="Gschloessl B."/>
            <person name="Heesch S."/>
            <person name="Jabbari K."/>
            <person name="Jubin C."/>
            <person name="Kawai H."/>
            <person name="Kimura K."/>
            <person name="Kloareg B."/>
            <person name="Kupper F.C."/>
            <person name="Lang D."/>
            <person name="Le Bail A."/>
            <person name="Leblanc C."/>
            <person name="Lerouge P."/>
            <person name="Lohr M."/>
            <person name="Lopez P.J."/>
            <person name="Martens C."/>
            <person name="Maumus F."/>
            <person name="Michel G."/>
            <person name="Miranda-Saavedra D."/>
            <person name="Morales J."/>
            <person name="Moreau H."/>
            <person name="Motomura T."/>
            <person name="Nagasato C."/>
            <person name="Napoli C.A."/>
            <person name="Nelson D.R."/>
            <person name="Nyvall-Collen P."/>
            <person name="Peters A.F."/>
            <person name="Pommier C."/>
            <person name="Potin P."/>
            <person name="Poulain J."/>
            <person name="Quesneville H."/>
            <person name="Read B."/>
            <person name="Rensing S.A."/>
            <person name="Ritter A."/>
            <person name="Rousvoal S."/>
            <person name="Samanta M."/>
            <person name="Samson G."/>
            <person name="Schroeder D.C."/>
            <person name="Segurens B."/>
            <person name="Strittmatter M."/>
            <person name="Tonon T."/>
            <person name="Tregear J.W."/>
            <person name="Valentin K."/>
            <person name="von Dassow P."/>
            <person name="Yamagishi T."/>
            <person name="Van de Peer Y."/>
            <person name="Wincker P."/>
        </authorList>
    </citation>
    <scope>NUCLEOTIDE SEQUENCE [LARGE SCALE GENOMIC DNA]</scope>
    <source>
        <strain evidence="11">Ec32 / CCAP1310/4</strain>
    </source>
</reference>
<evidence type="ECO:0000256" key="5">
    <source>
        <dbReference type="ARBA" id="ARBA00022786"/>
    </source>
</evidence>
<keyword evidence="11" id="KW-1185">Reference proteome</keyword>
<dbReference type="Proteomes" id="UP000002630">
    <property type="component" value="Unassembled WGS sequence"/>
</dbReference>
<dbReference type="PROSITE" id="PS50802">
    <property type="entry name" value="OTU"/>
    <property type="match status" value="1"/>
</dbReference>
<dbReference type="SUPFAM" id="SSF63748">
    <property type="entry name" value="Tudor/PWWP/MBT"/>
    <property type="match status" value="1"/>
</dbReference>